<evidence type="ECO:0000313" key="1">
    <source>
        <dbReference type="EMBL" id="VDH98058.1"/>
    </source>
</evidence>
<dbReference type="OrthoDB" id="6054951at2759"/>
<dbReference type="AlphaFoldDB" id="A0A8B6BZ87"/>
<sequence>MTRKANRLRFHTLTAMNKIELVYPSVNRVTEVLINDRCLDYITNSTLHDNNISKIHLFTIQFNMLQEAREVVNQLHAPPNNFGFSLLRLRNSYIKSLMCEISMIMHILEQPVPPTTAKDVQLCENLDRTGKYEQGYFLLDKIEKLSRTLHSQYSSLRPDDVLF</sequence>
<comment type="caution">
    <text evidence="1">The sequence shown here is derived from an EMBL/GenBank/DDBJ whole genome shotgun (WGS) entry which is preliminary data.</text>
</comment>
<gene>
    <name evidence="1" type="ORF">MGAL_10B057692</name>
</gene>
<keyword evidence="2" id="KW-1185">Reference proteome</keyword>
<organism evidence="1 2">
    <name type="scientific">Mytilus galloprovincialis</name>
    <name type="common">Mediterranean mussel</name>
    <dbReference type="NCBI Taxonomy" id="29158"/>
    <lineage>
        <taxon>Eukaryota</taxon>
        <taxon>Metazoa</taxon>
        <taxon>Spiralia</taxon>
        <taxon>Lophotrochozoa</taxon>
        <taxon>Mollusca</taxon>
        <taxon>Bivalvia</taxon>
        <taxon>Autobranchia</taxon>
        <taxon>Pteriomorphia</taxon>
        <taxon>Mytilida</taxon>
        <taxon>Mytiloidea</taxon>
        <taxon>Mytilidae</taxon>
        <taxon>Mytilinae</taxon>
        <taxon>Mytilus</taxon>
    </lineage>
</organism>
<accession>A0A8B6BZ87</accession>
<dbReference type="Proteomes" id="UP000596742">
    <property type="component" value="Unassembled WGS sequence"/>
</dbReference>
<reference evidence="1" key="1">
    <citation type="submission" date="2018-11" db="EMBL/GenBank/DDBJ databases">
        <authorList>
            <person name="Alioto T."/>
            <person name="Alioto T."/>
        </authorList>
    </citation>
    <scope>NUCLEOTIDE SEQUENCE</scope>
</reference>
<dbReference type="EMBL" id="UYJE01000974">
    <property type="protein sequence ID" value="VDH98058.1"/>
    <property type="molecule type" value="Genomic_DNA"/>
</dbReference>
<name>A0A8B6BZ87_MYTGA</name>
<protein>
    <submittedName>
        <fullName evidence="1">Uncharacterized protein</fullName>
    </submittedName>
</protein>
<evidence type="ECO:0000313" key="2">
    <source>
        <dbReference type="Proteomes" id="UP000596742"/>
    </source>
</evidence>
<proteinExistence type="predicted"/>